<dbReference type="AlphaFoldDB" id="Q3LVY2"/>
<accession>Q3LVY2</accession>
<name>Q3LVY2_BIGNA</name>
<dbReference type="RefSeq" id="XP_001712996.1">
    <property type="nucleotide sequence ID" value="XM_001712944.1"/>
</dbReference>
<dbReference type="Proteomes" id="UP000243425">
    <property type="component" value="Nucleomorph 3"/>
</dbReference>
<feature type="transmembrane region" description="Helical" evidence="1">
    <location>
        <begin position="78"/>
        <end position="95"/>
    </location>
</feature>
<keyword evidence="2" id="KW-0542">Nucleomorph</keyword>
<protein>
    <submittedName>
        <fullName evidence="2">Uncharacterized protein</fullName>
    </submittedName>
</protein>
<organism evidence="2 3">
    <name type="scientific">Bigelowiella natans</name>
    <name type="common">Pedinomonas minutissima</name>
    <name type="synonym">Chlorarachnion sp. (strain CCMP621)</name>
    <dbReference type="NCBI Taxonomy" id="227086"/>
    <lineage>
        <taxon>Eukaryota</taxon>
        <taxon>Sar</taxon>
        <taxon>Rhizaria</taxon>
        <taxon>Cercozoa</taxon>
        <taxon>Chlorarachniophyceae</taxon>
        <taxon>Bigelowiella</taxon>
    </lineage>
</organism>
<reference evidence="2 3" key="1">
    <citation type="journal article" date="2006" name="Proc. Natl. Acad. Sci. U.S.A.">
        <title>Complete nucleotide sequence of the chlorarachniophyte nucleomorph: nature's smallest nucleus.</title>
        <authorList>
            <person name="Gilson P.R."/>
            <person name="Su V."/>
            <person name="Slamovits C.H."/>
            <person name="Reith M.E."/>
            <person name="Keeling P.J."/>
            <person name="McFadden G.I."/>
        </authorList>
    </citation>
    <scope>NUCLEOTIDE SEQUENCE [LARGE SCALE GENOMIC DNA]</scope>
    <source>
        <strain evidence="3">CCMP621</strain>
    </source>
</reference>
<dbReference type="EMBL" id="DQ158858">
    <property type="protein sequence ID" value="ABA27384.1"/>
    <property type="molecule type" value="Genomic_DNA"/>
</dbReference>
<geneLocation type="nucleomorph" evidence="2"/>
<keyword evidence="1" id="KW-1133">Transmembrane helix</keyword>
<evidence type="ECO:0000313" key="2">
    <source>
        <dbReference type="EMBL" id="ABA27384.1"/>
    </source>
</evidence>
<evidence type="ECO:0000256" key="1">
    <source>
        <dbReference type="SAM" id="Phobius"/>
    </source>
</evidence>
<dbReference type="GeneID" id="5788269"/>
<keyword evidence="1" id="KW-0472">Membrane</keyword>
<proteinExistence type="predicted"/>
<sequence>MNKIKTKNNSHKWHSLLSTLKKAINLKYNIDWMKGYKEISIIETFQYGLIKILRTSKKFLNFNKSFLFFFNKKQTNTFLFNIFFFLFISLLNKYITSIEYMFCLQYILLKKNNFLYDTLLVASVMKYRKLLEIFHIFKVYQLSNLTKLNSKRDFINRIFLFLFLLEYKNVLFSTFTTHFVYLKNYYKNILIVTYLKKKSKLIYYKEVLLKSILNNNSINLFLYQKKCDLKYLILWIPDLKMKRIHKIFSYKYKTLFHLYILFLIPYYNRNSNSVHLLRINLNIDTYFGLQNYSVNSLTCSKLFGTFHLLKIARIFKTFYFMKLITIHKQHFRIKNYVINKQKKLFIFRNGY</sequence>
<evidence type="ECO:0000313" key="3">
    <source>
        <dbReference type="Proteomes" id="UP000243425"/>
    </source>
</evidence>
<keyword evidence="1" id="KW-0812">Transmembrane</keyword>